<dbReference type="Gene3D" id="1.20.1720.10">
    <property type="entry name" value="Multidrug resistance protein D"/>
    <property type="match status" value="1"/>
</dbReference>
<dbReference type="Gene3D" id="1.20.1250.20">
    <property type="entry name" value="MFS general substrate transporter like domains"/>
    <property type="match status" value="1"/>
</dbReference>
<dbReference type="EMBL" id="JANFNH010000017">
    <property type="protein sequence ID" value="MCQ4043535.1"/>
    <property type="molecule type" value="Genomic_DNA"/>
</dbReference>
<feature type="transmembrane region" description="Helical" evidence="6">
    <location>
        <begin position="67"/>
        <end position="88"/>
    </location>
</feature>
<dbReference type="PANTHER" id="PTHR42718:SF39">
    <property type="entry name" value="ACTINORHODIN TRANSPORTER-RELATED"/>
    <property type="match status" value="1"/>
</dbReference>
<dbReference type="SUPFAM" id="SSF103473">
    <property type="entry name" value="MFS general substrate transporter"/>
    <property type="match status" value="1"/>
</dbReference>
<feature type="transmembrane region" description="Helical" evidence="6">
    <location>
        <begin position="100"/>
        <end position="120"/>
    </location>
</feature>
<keyword evidence="4 6" id="KW-0472">Membrane</keyword>
<keyword evidence="2 6" id="KW-0812">Transmembrane</keyword>
<evidence type="ECO:0000256" key="5">
    <source>
        <dbReference type="ARBA" id="ARBA00023251"/>
    </source>
</evidence>
<feature type="transmembrane region" description="Helical" evidence="6">
    <location>
        <begin position="126"/>
        <end position="145"/>
    </location>
</feature>
<evidence type="ECO:0000256" key="1">
    <source>
        <dbReference type="ARBA" id="ARBA00004651"/>
    </source>
</evidence>
<dbReference type="InterPro" id="IPR020846">
    <property type="entry name" value="MFS_dom"/>
</dbReference>
<dbReference type="RefSeq" id="WP_255928730.1">
    <property type="nucleotide sequence ID" value="NZ_JANFNH010000017.1"/>
</dbReference>
<keyword evidence="3 6" id="KW-1133">Transmembrane helix</keyword>
<evidence type="ECO:0000256" key="6">
    <source>
        <dbReference type="SAM" id="Phobius"/>
    </source>
</evidence>
<feature type="transmembrane region" description="Helical" evidence="6">
    <location>
        <begin position="227"/>
        <end position="246"/>
    </location>
</feature>
<feature type="domain" description="Major facilitator superfamily (MFS) profile" evidence="7">
    <location>
        <begin position="33"/>
        <end position="491"/>
    </location>
</feature>
<keyword evidence="9" id="KW-1185">Reference proteome</keyword>
<feature type="transmembrane region" description="Helical" evidence="6">
    <location>
        <begin position="332"/>
        <end position="350"/>
    </location>
</feature>
<feature type="transmembrane region" description="Helical" evidence="6">
    <location>
        <begin position="386"/>
        <end position="406"/>
    </location>
</feature>
<comment type="caution">
    <text evidence="8">The sequence shown here is derived from an EMBL/GenBank/DDBJ whole genome shotgun (WGS) entry which is preliminary data.</text>
</comment>
<sequence length="506" mass="52071">MAQTATTSTINAIDREPLRHGHRRRGSPRSGWLLAIVLTGQFMALLDASIVNVAAPTIRVDLHASGGGLQLVVAGYTITYAVLLITGARLGDLLGHRRMFLGGLAVFTAASLACGLAAGIGELTAFRLVQGAGSALMLPQVLSLIQRTFTGSARVRALNAFSAVLASGYALGQVLGGLLVGADLFGSGWRPVFLVNVPIGAVLLLAGPRLMPRDGERAQERQRALDLPGLVTLAAAVTLFTVPLVLGQQQGWPVWCWASLALSGALLAVFAAFESRLARRGGAPLISGRVLRAPGMRTAVVRIGLVMALNAGLMFAFALHLQSGLGRDALDAGLVFAPAAVAFGTVSLNWRRLPPRWHGALVPLGFVIAGAACVLCGLLLRDGGSGGMCLYPAMAAAGLGAGLAYGPNLNRALERVAPTDAADASGLLVTVTQLGQLVGVATLGTLYLNRLTYYARYTPGTAHASAQALWLTAAALAVIALLGVLAGPLSGRRTPGRAGTCGTAPE</sequence>
<dbReference type="Pfam" id="PF07690">
    <property type="entry name" value="MFS_1"/>
    <property type="match status" value="1"/>
</dbReference>
<evidence type="ECO:0000256" key="4">
    <source>
        <dbReference type="ARBA" id="ARBA00023136"/>
    </source>
</evidence>
<proteinExistence type="predicted"/>
<dbReference type="PROSITE" id="PS50850">
    <property type="entry name" value="MFS"/>
    <property type="match status" value="1"/>
</dbReference>
<feature type="transmembrane region" description="Helical" evidence="6">
    <location>
        <begin position="252"/>
        <end position="273"/>
    </location>
</feature>
<feature type="transmembrane region" description="Helical" evidence="6">
    <location>
        <begin position="32"/>
        <end position="55"/>
    </location>
</feature>
<evidence type="ECO:0000313" key="8">
    <source>
        <dbReference type="EMBL" id="MCQ4043535.1"/>
    </source>
</evidence>
<gene>
    <name evidence="8" type="ORF">NON19_16290</name>
</gene>
<feature type="transmembrane region" description="Helical" evidence="6">
    <location>
        <begin position="427"/>
        <end position="448"/>
    </location>
</feature>
<feature type="transmembrane region" description="Helical" evidence="6">
    <location>
        <begin position="299"/>
        <end position="320"/>
    </location>
</feature>
<feature type="transmembrane region" description="Helical" evidence="6">
    <location>
        <begin position="157"/>
        <end position="182"/>
    </location>
</feature>
<comment type="subcellular location">
    <subcellularLocation>
        <location evidence="1">Cell membrane</location>
        <topology evidence="1">Multi-pass membrane protein</topology>
    </subcellularLocation>
</comment>
<dbReference type="PRINTS" id="PR01036">
    <property type="entry name" value="TCRTETB"/>
</dbReference>
<evidence type="ECO:0000313" key="9">
    <source>
        <dbReference type="Proteomes" id="UP001206206"/>
    </source>
</evidence>
<feature type="transmembrane region" description="Helical" evidence="6">
    <location>
        <begin position="188"/>
        <end position="206"/>
    </location>
</feature>
<accession>A0ABT1PDU7</accession>
<dbReference type="PANTHER" id="PTHR42718">
    <property type="entry name" value="MAJOR FACILITATOR SUPERFAMILY MULTIDRUG TRANSPORTER MFSC"/>
    <property type="match status" value="1"/>
</dbReference>
<dbReference type="InterPro" id="IPR036259">
    <property type="entry name" value="MFS_trans_sf"/>
</dbReference>
<evidence type="ECO:0000259" key="7">
    <source>
        <dbReference type="PROSITE" id="PS50850"/>
    </source>
</evidence>
<dbReference type="Proteomes" id="UP001206206">
    <property type="component" value="Unassembled WGS sequence"/>
</dbReference>
<keyword evidence="5" id="KW-0046">Antibiotic resistance</keyword>
<organism evidence="8 9">
    <name type="scientific">Streptantibioticus rubrisoli</name>
    <dbReference type="NCBI Taxonomy" id="1387313"/>
    <lineage>
        <taxon>Bacteria</taxon>
        <taxon>Bacillati</taxon>
        <taxon>Actinomycetota</taxon>
        <taxon>Actinomycetes</taxon>
        <taxon>Kitasatosporales</taxon>
        <taxon>Streptomycetaceae</taxon>
        <taxon>Streptantibioticus</taxon>
    </lineage>
</organism>
<dbReference type="InterPro" id="IPR011701">
    <property type="entry name" value="MFS"/>
</dbReference>
<evidence type="ECO:0000256" key="3">
    <source>
        <dbReference type="ARBA" id="ARBA00022989"/>
    </source>
</evidence>
<feature type="transmembrane region" description="Helical" evidence="6">
    <location>
        <begin position="468"/>
        <end position="487"/>
    </location>
</feature>
<name>A0ABT1PDU7_9ACTN</name>
<dbReference type="CDD" id="cd17321">
    <property type="entry name" value="MFS_MMR_MDR_like"/>
    <property type="match status" value="1"/>
</dbReference>
<protein>
    <submittedName>
        <fullName evidence="8">MFS transporter</fullName>
    </submittedName>
</protein>
<evidence type="ECO:0000256" key="2">
    <source>
        <dbReference type="ARBA" id="ARBA00022692"/>
    </source>
</evidence>
<reference evidence="8 9" key="1">
    <citation type="submission" date="2022-06" db="EMBL/GenBank/DDBJ databases">
        <title>Draft genome sequence of type strain Streptomyces rubrisoli DSM 42083.</title>
        <authorList>
            <person name="Duangmal K."/>
            <person name="Klaysubun C."/>
        </authorList>
    </citation>
    <scope>NUCLEOTIDE SEQUENCE [LARGE SCALE GENOMIC DNA]</scope>
    <source>
        <strain evidence="8 9">DSM 42083</strain>
    </source>
</reference>
<feature type="transmembrane region" description="Helical" evidence="6">
    <location>
        <begin position="357"/>
        <end position="380"/>
    </location>
</feature>